<proteinExistence type="predicted"/>
<sequence length="249" mass="26913">MRGCWKSPDSFLEHTKMARPSGRRTVPSPGALTLVAMGLAVAAIVFQSQPAAAHPHVFVTASVQFVGDENGDLAAIRSGWVFDEMFSSSLLFDFDENADGKLDEEELNAVAGTVLGSAKDYQFFTFLKEAGVPVELSPPDRFRARFEKGHLVIFTQMHPAAQVKLAGAELTLSIYDPSYYVSFDVGRNEQVGLTDLPAACRATLDATHPDEGATAWMKQVAGLGKSQSIPADGINYAELLSTRIALDCR</sequence>
<evidence type="ECO:0000313" key="2">
    <source>
        <dbReference type="Proteomes" id="UP000298179"/>
    </source>
</evidence>
<accession>A0A4Y8RKD5</accession>
<keyword evidence="2" id="KW-1185">Reference proteome</keyword>
<name>A0A4Y8RKD5_9HYPH</name>
<dbReference type="Pfam" id="PF06226">
    <property type="entry name" value="DUF1007"/>
    <property type="match status" value="1"/>
</dbReference>
<organism evidence="1 2">
    <name type="scientific">Jiella endophytica</name>
    <dbReference type="NCBI Taxonomy" id="2558362"/>
    <lineage>
        <taxon>Bacteria</taxon>
        <taxon>Pseudomonadati</taxon>
        <taxon>Pseudomonadota</taxon>
        <taxon>Alphaproteobacteria</taxon>
        <taxon>Hyphomicrobiales</taxon>
        <taxon>Aurantimonadaceae</taxon>
        <taxon>Jiella</taxon>
    </lineage>
</organism>
<gene>
    <name evidence="1" type="ORF">E3C22_12175</name>
</gene>
<comment type="caution">
    <text evidence="1">The sequence shown here is derived from an EMBL/GenBank/DDBJ whole genome shotgun (WGS) entry which is preliminary data.</text>
</comment>
<dbReference type="EMBL" id="SOZD01000003">
    <property type="protein sequence ID" value="TFF23182.1"/>
    <property type="molecule type" value="Genomic_DNA"/>
</dbReference>
<reference evidence="1 2" key="1">
    <citation type="submission" date="2019-03" db="EMBL/GenBank/DDBJ databases">
        <title>Jiella endophytica sp. nov., a novel endophytic bacterium isolated from root of Ficus microcarpa Linn. f.</title>
        <authorList>
            <person name="Tuo L."/>
        </authorList>
    </citation>
    <scope>NUCLEOTIDE SEQUENCE [LARGE SCALE GENOMIC DNA]</scope>
    <source>
        <strain evidence="1 2">CBS5Q-3</strain>
    </source>
</reference>
<dbReference type="PROSITE" id="PS00018">
    <property type="entry name" value="EF_HAND_1"/>
    <property type="match status" value="1"/>
</dbReference>
<dbReference type="InterPro" id="IPR018247">
    <property type="entry name" value="EF_Hand_1_Ca_BS"/>
</dbReference>
<protein>
    <submittedName>
        <fullName evidence="1">DUF1007 family protein</fullName>
    </submittedName>
</protein>
<dbReference type="AlphaFoldDB" id="A0A4Y8RKD5"/>
<dbReference type="OrthoDB" id="1679673at2"/>
<dbReference type="Proteomes" id="UP000298179">
    <property type="component" value="Unassembled WGS sequence"/>
</dbReference>
<evidence type="ECO:0000313" key="1">
    <source>
        <dbReference type="EMBL" id="TFF23182.1"/>
    </source>
</evidence>
<dbReference type="InterPro" id="IPR010412">
    <property type="entry name" value="DUF1007"/>
</dbReference>